<evidence type="ECO:0008006" key="3">
    <source>
        <dbReference type="Google" id="ProtNLM"/>
    </source>
</evidence>
<dbReference type="RefSeq" id="WP_387962291.1">
    <property type="nucleotide sequence ID" value="NZ_JBHSGP010000012.1"/>
</dbReference>
<evidence type="ECO:0000313" key="1">
    <source>
        <dbReference type="EMBL" id="MFC4722076.1"/>
    </source>
</evidence>
<organism evidence="1 2">
    <name type="scientific">Geojedonia litorea</name>
    <dbReference type="NCBI Taxonomy" id="1268269"/>
    <lineage>
        <taxon>Bacteria</taxon>
        <taxon>Pseudomonadati</taxon>
        <taxon>Bacteroidota</taxon>
        <taxon>Flavobacteriia</taxon>
        <taxon>Flavobacteriales</taxon>
        <taxon>Flavobacteriaceae</taxon>
        <taxon>Geojedonia</taxon>
    </lineage>
</organism>
<reference evidence="2" key="1">
    <citation type="journal article" date="2019" name="Int. J. Syst. Evol. Microbiol.">
        <title>The Global Catalogue of Microorganisms (GCM) 10K type strain sequencing project: providing services to taxonomists for standard genome sequencing and annotation.</title>
        <authorList>
            <consortium name="The Broad Institute Genomics Platform"/>
            <consortium name="The Broad Institute Genome Sequencing Center for Infectious Disease"/>
            <person name="Wu L."/>
            <person name="Ma J."/>
        </authorList>
    </citation>
    <scope>NUCLEOTIDE SEQUENCE [LARGE SCALE GENOMIC DNA]</scope>
    <source>
        <strain evidence="2">CCUG 63682</strain>
    </source>
</reference>
<name>A0ABV9N1B0_9FLAO</name>
<dbReference type="EMBL" id="JBHSGP010000012">
    <property type="protein sequence ID" value="MFC4722076.1"/>
    <property type="molecule type" value="Genomic_DNA"/>
</dbReference>
<dbReference type="InterPro" id="IPR032675">
    <property type="entry name" value="LRR_dom_sf"/>
</dbReference>
<sequence length="122" mass="13943">MKSILLLVCTIIGVTCYSQTIDIPDKNFELALIEKGIDSDKTVNGVLLRTDAQLVTFLDVNNKQIQSLKGIEAFTSLKYLDCRNNYLTRLNLNSNLALETLFNDVNNTIQYKNSRELLSWFY</sequence>
<accession>A0ABV9N1B0</accession>
<dbReference type="Gene3D" id="3.80.10.10">
    <property type="entry name" value="Ribonuclease Inhibitor"/>
    <property type="match status" value="1"/>
</dbReference>
<keyword evidence="2" id="KW-1185">Reference proteome</keyword>
<protein>
    <recommendedName>
        <fullName evidence="3">Leucine-rich repeat domain-containing protein</fullName>
    </recommendedName>
</protein>
<dbReference type="Proteomes" id="UP001595953">
    <property type="component" value="Unassembled WGS sequence"/>
</dbReference>
<gene>
    <name evidence="1" type="ORF">ACFO5O_07070</name>
</gene>
<evidence type="ECO:0000313" key="2">
    <source>
        <dbReference type="Proteomes" id="UP001595953"/>
    </source>
</evidence>
<proteinExistence type="predicted"/>
<comment type="caution">
    <text evidence="1">The sequence shown here is derived from an EMBL/GenBank/DDBJ whole genome shotgun (WGS) entry which is preliminary data.</text>
</comment>